<name>A0ABP4I2A4_9ACTN</name>
<proteinExistence type="predicted"/>
<keyword evidence="2" id="KW-1185">Reference proteome</keyword>
<sequence>MAKEIRLSKRPGRVKGAQLIEKTGRGKALQDWARADLVARMRAKIQAKGHQPQ</sequence>
<evidence type="ECO:0000313" key="1">
    <source>
        <dbReference type="EMBL" id="GAA1305451.1"/>
    </source>
</evidence>
<dbReference type="EMBL" id="BAAAIH010000122">
    <property type="protein sequence ID" value="GAA1305451.1"/>
    <property type="molecule type" value="Genomic_DNA"/>
</dbReference>
<accession>A0ABP4I2A4</accession>
<evidence type="ECO:0000313" key="2">
    <source>
        <dbReference type="Proteomes" id="UP001500282"/>
    </source>
</evidence>
<reference evidence="2" key="1">
    <citation type="journal article" date="2019" name="Int. J. Syst. Evol. Microbiol.">
        <title>The Global Catalogue of Microorganisms (GCM) 10K type strain sequencing project: providing services to taxonomists for standard genome sequencing and annotation.</title>
        <authorList>
            <consortium name="The Broad Institute Genomics Platform"/>
            <consortium name="The Broad Institute Genome Sequencing Center for Infectious Disease"/>
            <person name="Wu L."/>
            <person name="Ma J."/>
        </authorList>
    </citation>
    <scope>NUCLEOTIDE SEQUENCE [LARGE SCALE GENOMIC DNA]</scope>
    <source>
        <strain evidence="2">JCM 11448</strain>
    </source>
</reference>
<dbReference type="Proteomes" id="UP001500282">
    <property type="component" value="Unassembled WGS sequence"/>
</dbReference>
<protein>
    <submittedName>
        <fullName evidence="1">Uncharacterized protein</fullName>
    </submittedName>
</protein>
<gene>
    <name evidence="1" type="ORF">GCM10009579_89030</name>
</gene>
<organism evidence="1 2">
    <name type="scientific">Streptomyces javensis</name>
    <dbReference type="NCBI Taxonomy" id="114698"/>
    <lineage>
        <taxon>Bacteria</taxon>
        <taxon>Bacillati</taxon>
        <taxon>Actinomycetota</taxon>
        <taxon>Actinomycetes</taxon>
        <taxon>Kitasatosporales</taxon>
        <taxon>Streptomycetaceae</taxon>
        <taxon>Streptomyces</taxon>
        <taxon>Streptomyces violaceusniger group</taxon>
    </lineage>
</organism>
<comment type="caution">
    <text evidence="1">The sequence shown here is derived from an EMBL/GenBank/DDBJ whole genome shotgun (WGS) entry which is preliminary data.</text>
</comment>